<keyword evidence="7" id="KW-0732">Signal</keyword>
<evidence type="ECO:0000256" key="5">
    <source>
        <dbReference type="ARBA" id="ARBA00022530"/>
    </source>
</evidence>
<dbReference type="GO" id="GO:0001917">
    <property type="term" value="C:photoreceptor inner segment"/>
    <property type="evidence" value="ECO:0007669"/>
    <property type="project" value="UniProtKB-SubCell"/>
</dbReference>
<dbReference type="SUPFAM" id="SSF82671">
    <property type="entry name" value="SEA domain"/>
    <property type="match status" value="2"/>
</dbReference>
<evidence type="ECO:0000256" key="1">
    <source>
        <dbReference type="ARBA" id="ARBA00004437"/>
    </source>
</evidence>
<keyword evidence="10" id="KW-0966">Cell projection</keyword>
<dbReference type="AlphaFoldDB" id="A0AA88Q9D0"/>
<dbReference type="PANTHER" id="PTHR12199">
    <property type="entry name" value="INTERPHOTORECEPTOR MATRIX PROTEOGLYCAN"/>
    <property type="match status" value="1"/>
</dbReference>
<dbReference type="InterPro" id="IPR039861">
    <property type="entry name" value="IMPG"/>
</dbReference>
<name>A0AA88Q9D0_9TELE</name>
<evidence type="ECO:0000256" key="8">
    <source>
        <dbReference type="ARBA" id="ARBA00022737"/>
    </source>
</evidence>
<keyword evidence="5" id="KW-0272">Extracellular matrix</keyword>
<dbReference type="InterPro" id="IPR036364">
    <property type="entry name" value="SEA_dom_sf"/>
</dbReference>
<keyword evidence="13" id="KW-1185">Reference proteome</keyword>
<accession>A0AA88Q9D0</accession>
<evidence type="ECO:0000313" key="13">
    <source>
        <dbReference type="Proteomes" id="UP001187343"/>
    </source>
</evidence>
<sequence>MLQLEPIYRAKYPSFIRVIVLRFSPGSIITDTQLVFNSSQTAPTVQQISDDLVSAVETGGVDPLKIIPASVSVNGSATTTTTIVNEGLTDLVFSSNETFVAALSDSNSEEFKNRSKLVRDELEPIYKIKYANFRRVIVLGFRKGSIITTTQLAFSFNETIPSVQEIANTLSTAVETGVAGLLKINPQTISVNGSGSATTVTPAATTAITATTASGGIKIESSLLQATCLIIMSKILSKTRADHTHVFVLSLFHHSAGCWDRYTDALSDSSSEEFKNRTELVRDELEAVYRPKYANFLGVIVLGFRRGSVIASTQLVFSLNQTIPSVQEIKNILLTASENGELSQQLSLLQQLQQS</sequence>
<dbReference type="PROSITE" id="PS50024">
    <property type="entry name" value="SEA"/>
    <property type="match status" value="3"/>
</dbReference>
<dbReference type="GO" id="GO:0001750">
    <property type="term" value="C:photoreceptor outer segment"/>
    <property type="evidence" value="ECO:0007669"/>
    <property type="project" value="UniProtKB-SubCell"/>
</dbReference>
<dbReference type="GO" id="GO:0033165">
    <property type="term" value="C:interphotoreceptor matrix"/>
    <property type="evidence" value="ECO:0007669"/>
    <property type="project" value="UniProtKB-SubCell"/>
</dbReference>
<dbReference type="GO" id="GO:0007601">
    <property type="term" value="P:visual perception"/>
    <property type="evidence" value="ECO:0007669"/>
    <property type="project" value="InterPro"/>
</dbReference>
<dbReference type="Pfam" id="PF01390">
    <property type="entry name" value="SEA"/>
    <property type="match status" value="2"/>
</dbReference>
<keyword evidence="6" id="KW-0358">Heparin-binding</keyword>
<feature type="domain" description="SEA" evidence="11">
    <location>
        <begin position="1"/>
        <end position="78"/>
    </location>
</feature>
<feature type="domain" description="SEA" evidence="11">
    <location>
        <begin position="243"/>
        <end position="355"/>
    </location>
</feature>
<evidence type="ECO:0000256" key="2">
    <source>
        <dbReference type="ARBA" id="ARBA00004504"/>
    </source>
</evidence>
<dbReference type="Gene3D" id="3.30.70.960">
    <property type="entry name" value="SEA domain"/>
    <property type="match status" value="2"/>
</dbReference>
<dbReference type="Proteomes" id="UP001187343">
    <property type="component" value="Unassembled WGS sequence"/>
</dbReference>
<dbReference type="GO" id="GO:0008201">
    <property type="term" value="F:heparin binding"/>
    <property type="evidence" value="ECO:0007669"/>
    <property type="project" value="UniProtKB-KW"/>
</dbReference>
<comment type="caution">
    <text evidence="12">The sequence shown here is derived from an EMBL/GenBank/DDBJ whole genome shotgun (WGS) entry which is preliminary data.</text>
</comment>
<evidence type="ECO:0000256" key="10">
    <source>
        <dbReference type="ARBA" id="ARBA00023273"/>
    </source>
</evidence>
<comment type="subcellular location">
    <subcellularLocation>
        <location evidence="2">Cell projection</location>
        <location evidence="2">Cilium</location>
        <location evidence="2">Photoreceptor outer segment</location>
    </subcellularLocation>
    <subcellularLocation>
        <location evidence="1">Photoreceptor inner segment</location>
    </subcellularLocation>
    <subcellularLocation>
        <location evidence="3">Secreted</location>
        <location evidence="3">Extracellular space</location>
        <location evidence="3">Extracellular matrix</location>
        <location evidence="3">Interphotoreceptor matrix</location>
    </subcellularLocation>
</comment>
<proteinExistence type="predicted"/>
<dbReference type="SMART" id="SM00200">
    <property type="entry name" value="SEA"/>
    <property type="match status" value="2"/>
</dbReference>
<gene>
    <name evidence="12" type="ORF">Q8A67_005118</name>
</gene>
<evidence type="ECO:0000256" key="3">
    <source>
        <dbReference type="ARBA" id="ARBA00004593"/>
    </source>
</evidence>
<evidence type="ECO:0000259" key="11">
    <source>
        <dbReference type="PROSITE" id="PS50024"/>
    </source>
</evidence>
<feature type="domain" description="SEA" evidence="11">
    <location>
        <begin position="80"/>
        <end position="196"/>
    </location>
</feature>
<organism evidence="12 13">
    <name type="scientific">Cirrhinus molitorella</name>
    <name type="common">mud carp</name>
    <dbReference type="NCBI Taxonomy" id="172907"/>
    <lineage>
        <taxon>Eukaryota</taxon>
        <taxon>Metazoa</taxon>
        <taxon>Chordata</taxon>
        <taxon>Craniata</taxon>
        <taxon>Vertebrata</taxon>
        <taxon>Euteleostomi</taxon>
        <taxon>Actinopterygii</taxon>
        <taxon>Neopterygii</taxon>
        <taxon>Teleostei</taxon>
        <taxon>Ostariophysi</taxon>
        <taxon>Cypriniformes</taxon>
        <taxon>Cyprinidae</taxon>
        <taxon>Labeoninae</taxon>
        <taxon>Labeonini</taxon>
        <taxon>Cirrhinus</taxon>
    </lineage>
</organism>
<evidence type="ECO:0000256" key="9">
    <source>
        <dbReference type="ARBA" id="ARBA00023180"/>
    </source>
</evidence>
<evidence type="ECO:0000256" key="4">
    <source>
        <dbReference type="ARBA" id="ARBA00022525"/>
    </source>
</evidence>
<reference evidence="12" key="1">
    <citation type="submission" date="2023-08" db="EMBL/GenBank/DDBJ databases">
        <title>Chromosome-level Genome Assembly of mud carp (Cirrhinus molitorella).</title>
        <authorList>
            <person name="Liu H."/>
        </authorList>
    </citation>
    <scope>NUCLEOTIDE SEQUENCE</scope>
    <source>
        <strain evidence="12">Prfri</strain>
        <tissue evidence="12">Muscle</tissue>
    </source>
</reference>
<evidence type="ECO:0000313" key="12">
    <source>
        <dbReference type="EMBL" id="KAK2909281.1"/>
    </source>
</evidence>
<dbReference type="InterPro" id="IPR000082">
    <property type="entry name" value="SEA_dom"/>
</dbReference>
<keyword evidence="9" id="KW-0325">Glycoprotein</keyword>
<evidence type="ECO:0000256" key="6">
    <source>
        <dbReference type="ARBA" id="ARBA00022674"/>
    </source>
</evidence>
<protein>
    <recommendedName>
        <fullName evidence="11">SEA domain-containing protein</fullName>
    </recommendedName>
</protein>
<evidence type="ECO:0000256" key="7">
    <source>
        <dbReference type="ARBA" id="ARBA00022729"/>
    </source>
</evidence>
<dbReference type="EMBL" id="JAUYZG010000004">
    <property type="protein sequence ID" value="KAK2909281.1"/>
    <property type="molecule type" value="Genomic_DNA"/>
</dbReference>
<keyword evidence="4" id="KW-0964">Secreted</keyword>
<dbReference type="PANTHER" id="PTHR12199:SF5">
    <property type="entry name" value="MUCIN-2-LIKE ISOFORM X1"/>
    <property type="match status" value="1"/>
</dbReference>
<keyword evidence="8" id="KW-0677">Repeat</keyword>